<keyword evidence="2" id="KW-0472">Membrane</keyword>
<evidence type="ECO:0000256" key="2">
    <source>
        <dbReference type="SAM" id="Phobius"/>
    </source>
</evidence>
<dbReference type="Gene3D" id="2.60.120.260">
    <property type="entry name" value="Galactose-binding domain-like"/>
    <property type="match status" value="1"/>
</dbReference>
<evidence type="ECO:0000259" key="4">
    <source>
        <dbReference type="PROSITE" id="PS51550"/>
    </source>
</evidence>
<dbReference type="PROSITE" id="PS51550">
    <property type="entry name" value="EPH_LBD"/>
    <property type="match status" value="1"/>
</dbReference>
<dbReference type="EnsemblMetazoa" id="Aqu2.1.37707_001">
    <property type="protein sequence ID" value="Aqu2.1.37707_001"/>
    <property type="gene ID" value="Aqu2.1.37707"/>
</dbReference>
<feature type="transmembrane region" description="Helical" evidence="2">
    <location>
        <begin position="418"/>
        <end position="438"/>
    </location>
</feature>
<dbReference type="Pfam" id="PF01404">
    <property type="entry name" value="Ephrin_lbd"/>
    <property type="match status" value="1"/>
</dbReference>
<dbReference type="SMART" id="SM00615">
    <property type="entry name" value="EPH_lbd"/>
    <property type="match status" value="1"/>
</dbReference>
<feature type="domain" description="Eph LBD" evidence="4">
    <location>
        <begin position="241"/>
        <end position="446"/>
    </location>
</feature>
<evidence type="ECO:0008006" key="6">
    <source>
        <dbReference type="Google" id="ProtNLM"/>
    </source>
</evidence>
<dbReference type="CDD" id="cd00063">
    <property type="entry name" value="FN3"/>
    <property type="match status" value="1"/>
</dbReference>
<dbReference type="SUPFAM" id="SSF49785">
    <property type="entry name" value="Galactose-binding domain-like"/>
    <property type="match status" value="1"/>
</dbReference>
<feature type="transmembrane region" description="Helical" evidence="2">
    <location>
        <begin position="135"/>
        <end position="163"/>
    </location>
</feature>
<keyword evidence="2" id="KW-1133">Transmembrane helix</keyword>
<dbReference type="InterPro" id="IPR008979">
    <property type="entry name" value="Galactose-bd-like_sf"/>
</dbReference>
<name>A0A1X7VDW8_AMPQE</name>
<dbReference type="AlphaFoldDB" id="A0A1X7VDW8"/>
<evidence type="ECO:0000313" key="5">
    <source>
        <dbReference type="EnsemblMetazoa" id="Aqu2.1.37707_001"/>
    </source>
</evidence>
<proteinExistence type="predicted"/>
<dbReference type="InParanoid" id="A0A1X7VDW8"/>
<organism evidence="5">
    <name type="scientific">Amphimedon queenslandica</name>
    <name type="common">Sponge</name>
    <dbReference type="NCBI Taxonomy" id="400682"/>
    <lineage>
        <taxon>Eukaryota</taxon>
        <taxon>Metazoa</taxon>
        <taxon>Porifera</taxon>
        <taxon>Demospongiae</taxon>
        <taxon>Heteroscleromorpha</taxon>
        <taxon>Haplosclerida</taxon>
        <taxon>Niphatidae</taxon>
        <taxon>Amphimedon</taxon>
    </lineage>
</organism>
<dbReference type="SUPFAM" id="SSF49265">
    <property type="entry name" value="Fibronectin type III"/>
    <property type="match status" value="1"/>
</dbReference>
<reference evidence="5" key="1">
    <citation type="submission" date="2017-05" db="UniProtKB">
        <authorList>
            <consortium name="EnsemblMetazoa"/>
        </authorList>
    </citation>
    <scope>IDENTIFICATION</scope>
</reference>
<evidence type="ECO:0000256" key="1">
    <source>
        <dbReference type="SAM" id="MobiDB-lite"/>
    </source>
</evidence>
<feature type="compositionally biased region" description="Polar residues" evidence="1">
    <location>
        <begin position="481"/>
        <end position="499"/>
    </location>
</feature>
<keyword evidence="2" id="KW-0812">Transmembrane</keyword>
<protein>
    <recommendedName>
        <fullName evidence="6">Fibronectin type-III domain-containing protein</fullName>
    </recommendedName>
</protein>
<dbReference type="PROSITE" id="PS50853">
    <property type="entry name" value="FN3"/>
    <property type="match status" value="1"/>
</dbReference>
<evidence type="ECO:0000259" key="3">
    <source>
        <dbReference type="PROSITE" id="PS50853"/>
    </source>
</evidence>
<accession>A0A1X7VDW8</accession>
<dbReference type="InterPro" id="IPR003961">
    <property type="entry name" value="FN3_dom"/>
</dbReference>
<feature type="domain" description="Fibronectin type-III" evidence="3">
    <location>
        <begin position="23"/>
        <end position="122"/>
    </location>
</feature>
<dbReference type="InterPro" id="IPR036116">
    <property type="entry name" value="FN3_sf"/>
</dbReference>
<feature type="transmembrane region" description="Helical" evidence="2">
    <location>
        <begin position="509"/>
        <end position="538"/>
    </location>
</feature>
<dbReference type="Gene3D" id="2.60.40.10">
    <property type="entry name" value="Immunoglobulins"/>
    <property type="match status" value="1"/>
</dbReference>
<sequence length="607" mass="67676">MELSDQDNANDNNRTVTITVTTHPTVPSHPRNVRLSEGSLLTWSDPMNLFGSELVEYLVLSNPLNDTNSAVVRVRLPPTANSYDLTDLNVPNGFHYIWVRAVSKIGEGEFSTSVLYNRSNSFMNPTLPTVNNEPLILSVSLGALALIVFIVLVNALLWIVLVIKRKRKQKRKKEQSAYIDSTLNPSYQMTTARSPPTTMLSSPITQDNVAYNEIAAIPHLNCLNPNEKFYEEIDDIAVDTAGTATAAAPSTTPTYWESVAPYDANEKCYNSTSSSNLTILLDTNHYDVMDLLGKNSTWVSINETWKEMSMNQECRHNLTVCHSRSQHSNWLVTQFINISDSRVEKLSINVTYSTNCQTKDCQQSNSSFSIWIYETDTVDNVDQNDTSLYQYTGLDFPEADMDNSTTVNASFDISKSGLYLALVDMTSCTTLYRLVIYYDDNLLECKCSITSSESTTFTTTTQEKSLVITFTSVSGTSTMTQMSIDSTTQPTSSVTNGTTEPEDDNVTTVIAITAGFVIVTVILIIIVIINVFLSLAVLKRRKTHAQQNVTSKDVFLASYDPYQEQANDGEEEYDYDKKEGVDDVKTFTVEETAIVEPGENTEECEHN</sequence>
<dbReference type="InterPro" id="IPR001090">
    <property type="entry name" value="Ephrin_rcpt_lig-bd_dom"/>
</dbReference>
<feature type="region of interest" description="Disordered" evidence="1">
    <location>
        <begin position="481"/>
        <end position="501"/>
    </location>
</feature>
<dbReference type="InterPro" id="IPR013783">
    <property type="entry name" value="Ig-like_fold"/>
</dbReference>